<dbReference type="Gene3D" id="1.10.100.10">
    <property type="entry name" value="Insulin-like"/>
    <property type="match status" value="1"/>
</dbReference>
<dbReference type="GO" id="GO:0005179">
    <property type="term" value="F:hormone activity"/>
    <property type="evidence" value="ECO:0007669"/>
    <property type="project" value="InterPro"/>
</dbReference>
<feature type="region of interest" description="Disordered" evidence="6">
    <location>
        <begin position="125"/>
        <end position="190"/>
    </location>
</feature>
<comment type="similarity">
    <text evidence="1 5">Belongs to the insulin family.</text>
</comment>
<accession>A0A0C9QWD8</accession>
<dbReference type="InterPro" id="IPR022353">
    <property type="entry name" value="Insulin_CS"/>
</dbReference>
<evidence type="ECO:0000313" key="9">
    <source>
        <dbReference type="EMBL" id="JAG74759.1"/>
    </source>
</evidence>
<evidence type="ECO:0000256" key="2">
    <source>
        <dbReference type="ARBA" id="ARBA00022685"/>
    </source>
</evidence>
<evidence type="ECO:0000256" key="4">
    <source>
        <dbReference type="ARBA" id="ARBA00023157"/>
    </source>
</evidence>
<dbReference type="EMBL" id="GBYB01004992">
    <property type="protein sequence ID" value="JAG74759.1"/>
    <property type="molecule type" value="Transcribed_RNA"/>
</dbReference>
<feature type="domain" description="Insulin-like" evidence="8">
    <location>
        <begin position="36"/>
        <end position="94"/>
    </location>
</feature>
<dbReference type="PANTHER" id="PTHR46845">
    <property type="entry name" value="INSULIN-LIKE GROWTH FACTOR I"/>
    <property type="match status" value="1"/>
</dbReference>
<dbReference type="GO" id="GO:0008284">
    <property type="term" value="P:positive regulation of cell population proliferation"/>
    <property type="evidence" value="ECO:0007669"/>
    <property type="project" value="TreeGrafter"/>
</dbReference>
<evidence type="ECO:0000256" key="5">
    <source>
        <dbReference type="RuleBase" id="RU000406"/>
    </source>
</evidence>
<dbReference type="GO" id="GO:0051897">
    <property type="term" value="P:positive regulation of phosphatidylinositol 3-kinase/protein kinase B signal transduction"/>
    <property type="evidence" value="ECO:0007669"/>
    <property type="project" value="TreeGrafter"/>
</dbReference>
<evidence type="ECO:0000259" key="8">
    <source>
        <dbReference type="SMART" id="SM00078"/>
    </source>
</evidence>
<keyword evidence="2" id="KW-0165">Cleavage on pair of basic residues</keyword>
<dbReference type="GO" id="GO:0005159">
    <property type="term" value="F:insulin-like growth factor receptor binding"/>
    <property type="evidence" value="ECO:0007669"/>
    <property type="project" value="TreeGrafter"/>
</dbReference>
<dbReference type="AlphaFoldDB" id="A0A0C9QWD8"/>
<dbReference type="SUPFAM" id="SSF56994">
    <property type="entry name" value="Insulin-like"/>
    <property type="match status" value="1"/>
</dbReference>
<keyword evidence="5" id="KW-0964">Secreted</keyword>
<dbReference type="InterPro" id="IPR036438">
    <property type="entry name" value="Insulin-like_sf"/>
</dbReference>
<dbReference type="InterPro" id="IPR016179">
    <property type="entry name" value="Insulin-like"/>
</dbReference>
<evidence type="ECO:0000256" key="1">
    <source>
        <dbReference type="ARBA" id="ARBA00009034"/>
    </source>
</evidence>
<keyword evidence="3 7" id="KW-0732">Signal</keyword>
<evidence type="ECO:0000256" key="3">
    <source>
        <dbReference type="ARBA" id="ARBA00022729"/>
    </source>
</evidence>
<evidence type="ECO:0000256" key="7">
    <source>
        <dbReference type="SAM" id="SignalP"/>
    </source>
</evidence>
<feature type="chain" id="PRO_5002218329" evidence="7">
    <location>
        <begin position="32"/>
        <end position="287"/>
    </location>
</feature>
<sequence>MEFQIRFAAFEILNSTLLVILVLSMHWCAEGAPQMIRLCSKSLSDALYLTCMGRGYQDFITYSDGLDPKVTLGTGLVEECCHQPCTYKQLEQYCKPLPSEENSNSRIEESLRIVNLPYSSRRTVTKEGAEDEVQIKSKKRHHRHDPFHRGTTRIHGFPKVFDKQMERLGSSGQRRQDEGKSMRKAKKNDNEKSFFNGCQRWLKKPRRCTQTQLKKSMRKVPNFVIGTILPEPNDSLVLFPSKSHKDYWRATQGFSPDMNKLEVTMKKPGITRLTHNHPQITSPIENA</sequence>
<feature type="compositionally biased region" description="Basic residues" evidence="6">
    <location>
        <begin position="136"/>
        <end position="152"/>
    </location>
</feature>
<dbReference type="GO" id="GO:0005615">
    <property type="term" value="C:extracellular space"/>
    <property type="evidence" value="ECO:0007669"/>
    <property type="project" value="TreeGrafter"/>
</dbReference>
<dbReference type="Pfam" id="PF00049">
    <property type="entry name" value="Insulin"/>
    <property type="match status" value="1"/>
</dbReference>
<proteinExistence type="inferred from homology"/>
<feature type="compositionally biased region" description="Basic and acidic residues" evidence="6">
    <location>
        <begin position="174"/>
        <end position="190"/>
    </location>
</feature>
<dbReference type="SMART" id="SM00078">
    <property type="entry name" value="IlGF"/>
    <property type="match status" value="1"/>
</dbReference>
<organism evidence="9">
    <name type="scientific">Fopius arisanus</name>
    <dbReference type="NCBI Taxonomy" id="64838"/>
    <lineage>
        <taxon>Eukaryota</taxon>
        <taxon>Metazoa</taxon>
        <taxon>Ecdysozoa</taxon>
        <taxon>Arthropoda</taxon>
        <taxon>Hexapoda</taxon>
        <taxon>Insecta</taxon>
        <taxon>Pterygota</taxon>
        <taxon>Neoptera</taxon>
        <taxon>Endopterygota</taxon>
        <taxon>Hymenoptera</taxon>
        <taxon>Apocrita</taxon>
        <taxon>Ichneumonoidea</taxon>
        <taxon>Braconidae</taxon>
        <taxon>Opiinae</taxon>
        <taxon>Fopius</taxon>
    </lineage>
</organism>
<keyword evidence="4" id="KW-1015">Disulfide bond</keyword>
<feature type="signal peptide" evidence="7">
    <location>
        <begin position="1"/>
        <end position="31"/>
    </location>
</feature>
<gene>
    <name evidence="9" type="primary">IGF1_1</name>
    <name evidence="9" type="ORF">g.39919</name>
</gene>
<name>A0A0C9QWD8_9HYME</name>
<dbReference type="GO" id="GO:0043066">
    <property type="term" value="P:negative regulation of apoptotic process"/>
    <property type="evidence" value="ECO:0007669"/>
    <property type="project" value="TreeGrafter"/>
</dbReference>
<protein>
    <submittedName>
        <fullName evidence="9">IGF1_1 protein</fullName>
    </submittedName>
</protein>
<reference evidence="9" key="1">
    <citation type="submission" date="2015-01" db="EMBL/GenBank/DDBJ databases">
        <title>Transcriptome Assembly of Fopius arisanus.</title>
        <authorList>
            <person name="Geib S."/>
        </authorList>
    </citation>
    <scope>NUCLEOTIDE SEQUENCE</scope>
</reference>
<dbReference type="PRINTS" id="PR00276">
    <property type="entry name" value="INSULINFAMLY"/>
</dbReference>
<evidence type="ECO:0000256" key="6">
    <source>
        <dbReference type="SAM" id="MobiDB-lite"/>
    </source>
</evidence>
<dbReference type="PROSITE" id="PS00262">
    <property type="entry name" value="INSULIN"/>
    <property type="match status" value="1"/>
</dbReference>
<dbReference type="PANTHER" id="PTHR46845:SF1">
    <property type="entry name" value="INSULIN-LIKE GROWTH FACTOR I"/>
    <property type="match status" value="1"/>
</dbReference>
<dbReference type="InterPro" id="IPR022352">
    <property type="entry name" value="Ins/IGF/rlx"/>
</dbReference>
<dbReference type="GO" id="GO:0008283">
    <property type="term" value="P:cell population proliferation"/>
    <property type="evidence" value="ECO:0007669"/>
    <property type="project" value="TreeGrafter"/>
</dbReference>
<dbReference type="GO" id="GO:0048009">
    <property type="term" value="P:insulin-like growth factor receptor signaling pathway"/>
    <property type="evidence" value="ECO:0007669"/>
    <property type="project" value="TreeGrafter"/>
</dbReference>
<comment type="subcellular location">
    <subcellularLocation>
        <location evidence="5">Secreted</location>
    </subcellularLocation>
</comment>